<evidence type="ECO:0000313" key="3">
    <source>
        <dbReference type="EMBL" id="SBT03031.1"/>
    </source>
</evidence>
<evidence type="ECO:0000256" key="1">
    <source>
        <dbReference type="SAM" id="Phobius"/>
    </source>
</evidence>
<reference evidence="3" key="2">
    <citation type="submission" date="2016-05" db="EMBL/GenBank/DDBJ databases">
        <authorList>
            <person name="Lavstsen T."/>
            <person name="Jespersen J.S."/>
        </authorList>
    </citation>
    <scope>NUCLEOTIDE SEQUENCE [LARGE SCALE GENOMIC DNA]</scope>
</reference>
<dbReference type="EMBL" id="FLQV01004001">
    <property type="protein sequence ID" value="SBT03031.1"/>
    <property type="molecule type" value="Genomic_DNA"/>
</dbReference>
<proteinExistence type="predicted"/>
<evidence type="ECO:0000313" key="4">
    <source>
        <dbReference type="Proteomes" id="UP000078546"/>
    </source>
</evidence>
<reference evidence="4 5" key="1">
    <citation type="submission" date="2016-05" db="EMBL/GenBank/DDBJ databases">
        <authorList>
            <person name="Naeem Raeece"/>
        </authorList>
    </citation>
    <scope>NUCLEOTIDE SEQUENCE [LARGE SCALE GENOMIC DNA]</scope>
</reference>
<dbReference type="Proteomes" id="UP000078560">
    <property type="component" value="Unassembled WGS sequence"/>
</dbReference>
<accession>A0A1A8XE64</accession>
<dbReference type="Proteomes" id="UP000078546">
    <property type="component" value="Unassembled WGS sequence"/>
</dbReference>
<feature type="transmembrane region" description="Helical" evidence="1">
    <location>
        <begin position="270"/>
        <end position="290"/>
    </location>
</feature>
<name>A0A1A8XE64_PLAOA</name>
<dbReference type="EMBL" id="FLQU01001404">
    <property type="protein sequence ID" value="SBS92877.1"/>
    <property type="molecule type" value="Genomic_DNA"/>
</dbReference>
<gene>
    <name evidence="3" type="ORF">POVCU1_083390</name>
    <name evidence="2" type="ORF">POVCU2_0077160</name>
</gene>
<keyword evidence="1" id="KW-0812">Transmembrane</keyword>
<protein>
    <submittedName>
        <fullName evidence="3">PIR Superfamily Protein</fullName>
    </submittedName>
</protein>
<keyword evidence="1" id="KW-0472">Membrane</keyword>
<sequence>MTGSSIRGRDQTFSEETLFSSIFLKFLYNNKVIDRLKTKINSYNQGDKYEEIISIIENEFTKIHEEIEDTFKDDHEICCRNINYYIDLLRAIIKSSNVFSKDIQDNIIVKIEQQWKKILQIKNVSECAKDIDLDSIRKRCILKHIHDLKLDNLFIKNFSKQYTHYLSEKWDTIIKYINGNDDLYIKIENDFIGIIENYNNFFHSTDYICDVDLNKLSSHDITISTDWKSLMNSISLKNFTTENHEKSCYNKSYIEMLKLRTSNIQSMNNFLSIAISILGFSLILIFLYRFTPLGSMIRRHTKKNIEVHENMRDEIPELYENYENEGPYITYNSASH</sequence>
<organism evidence="3 4">
    <name type="scientific">Plasmodium ovale curtisi</name>
    <dbReference type="NCBI Taxonomy" id="864141"/>
    <lineage>
        <taxon>Eukaryota</taxon>
        <taxon>Sar</taxon>
        <taxon>Alveolata</taxon>
        <taxon>Apicomplexa</taxon>
        <taxon>Aconoidasida</taxon>
        <taxon>Haemosporida</taxon>
        <taxon>Plasmodiidae</taxon>
        <taxon>Plasmodium</taxon>
        <taxon>Plasmodium (Plasmodium)</taxon>
    </lineage>
</organism>
<evidence type="ECO:0000313" key="2">
    <source>
        <dbReference type="EMBL" id="SBS92877.1"/>
    </source>
</evidence>
<evidence type="ECO:0000313" key="5">
    <source>
        <dbReference type="Proteomes" id="UP000078560"/>
    </source>
</evidence>
<keyword evidence="1" id="KW-1133">Transmembrane helix</keyword>
<dbReference type="AlphaFoldDB" id="A0A1A8XE64"/>